<evidence type="ECO:0000313" key="3">
    <source>
        <dbReference type="EMBL" id="AZQ72358.1"/>
    </source>
</evidence>
<evidence type="ECO:0000259" key="2">
    <source>
        <dbReference type="Pfam" id="PF17844"/>
    </source>
</evidence>
<dbReference type="Pfam" id="PF11716">
    <property type="entry name" value="MDMPI_N"/>
    <property type="match status" value="1"/>
</dbReference>
<feature type="domain" description="Mycothiol-dependent maleylpyruvate isomerase metal-binding" evidence="1">
    <location>
        <begin position="27"/>
        <end position="177"/>
    </location>
</feature>
<evidence type="ECO:0000259" key="1">
    <source>
        <dbReference type="Pfam" id="PF11716"/>
    </source>
</evidence>
<dbReference type="Proteomes" id="UP000267900">
    <property type="component" value="Chromosome"/>
</dbReference>
<dbReference type="InterPro" id="IPR024344">
    <property type="entry name" value="MDMPI_metal-binding"/>
</dbReference>
<organism evidence="3 4">
    <name type="scientific">Streptomyces luteoverticillatus</name>
    <name type="common">Streptoverticillium luteoverticillatus</name>
    <dbReference type="NCBI Taxonomy" id="66425"/>
    <lineage>
        <taxon>Bacteria</taxon>
        <taxon>Bacillati</taxon>
        <taxon>Actinomycetota</taxon>
        <taxon>Actinomycetes</taxon>
        <taxon>Kitasatosporales</taxon>
        <taxon>Streptomycetaceae</taxon>
        <taxon>Streptomyces</taxon>
    </lineage>
</organism>
<dbReference type="AlphaFoldDB" id="A0A3S9PJ12"/>
<reference evidence="3 4" key="1">
    <citation type="submission" date="2018-12" db="EMBL/GenBank/DDBJ databases">
        <title>The whole draft genome of Streptomyce luteoverticillatus CGMCC 15060.</title>
        <authorList>
            <person name="Feng Z."/>
            <person name="Chen G."/>
            <person name="Zhang J."/>
            <person name="Zhu H."/>
            <person name="Yu X."/>
            <person name="Zhang W."/>
            <person name="Zhang X."/>
        </authorList>
    </citation>
    <scope>NUCLEOTIDE SEQUENCE [LARGE SCALE GENOMIC DNA]</scope>
    <source>
        <strain evidence="3 4">CGMCC 15060</strain>
    </source>
</reference>
<keyword evidence="3" id="KW-0413">Isomerase</keyword>
<protein>
    <submittedName>
        <fullName evidence="3">Maleylpyruvate isomerase family mycothiol-dependent enzyme</fullName>
    </submittedName>
</protein>
<dbReference type="GO" id="GO:0016853">
    <property type="term" value="F:isomerase activity"/>
    <property type="evidence" value="ECO:0007669"/>
    <property type="project" value="UniProtKB-KW"/>
</dbReference>
<keyword evidence="3" id="KW-0670">Pyruvate</keyword>
<accession>A0A3S9PJ12</accession>
<dbReference type="InterPro" id="IPR017517">
    <property type="entry name" value="Maleyloyr_isom"/>
</dbReference>
<sequence length="281" mass="29019">MPSAPRKPRVRSFDPAKSRAALEGQVRAVRDVVAVVCAEPDAEALLAAPSGVGKWTVGELITHLTGALELLPRRVEAQRSGEIPSVRAEITLPEYAAGLAARAADVAEKTATAAAALAGQGPNSLVAALDRVVERLSAALADAGSVTAVPTGLGAMSLSDYVVTRLVEAVVHGDDLATATGTVVRHDRQALATVSRLFADVLAAKAPGGSVEVRIPPFAVTQCVAGPQHTRGTPPNVVEMDPITWIRLATGRLTWTDALDSTVVTASGERADLSAQLPLLT</sequence>
<dbReference type="Pfam" id="PF17844">
    <property type="entry name" value="SCP_3"/>
    <property type="match status" value="1"/>
</dbReference>
<dbReference type="OrthoDB" id="8481083at2"/>
<evidence type="ECO:0000313" key="4">
    <source>
        <dbReference type="Proteomes" id="UP000267900"/>
    </source>
</evidence>
<feature type="domain" description="Bacterial SCP orthologue" evidence="2">
    <location>
        <begin position="187"/>
        <end position="279"/>
    </location>
</feature>
<dbReference type="InterPro" id="IPR041629">
    <property type="entry name" value="SCP_3"/>
</dbReference>
<dbReference type="InterPro" id="IPR034660">
    <property type="entry name" value="DinB/YfiT-like"/>
</dbReference>
<dbReference type="Gene3D" id="3.30.1050.40">
    <property type="match status" value="1"/>
</dbReference>
<name>A0A3S9PJ12_STRLT</name>
<dbReference type="GO" id="GO:0046872">
    <property type="term" value="F:metal ion binding"/>
    <property type="evidence" value="ECO:0007669"/>
    <property type="project" value="InterPro"/>
</dbReference>
<dbReference type="NCBIfam" id="TIGR03083">
    <property type="entry name" value="maleylpyruvate isomerase family mycothiol-dependent enzyme"/>
    <property type="match status" value="1"/>
</dbReference>
<dbReference type="SUPFAM" id="SSF109854">
    <property type="entry name" value="DinB/YfiT-like putative metalloenzymes"/>
    <property type="match status" value="1"/>
</dbReference>
<proteinExistence type="predicted"/>
<keyword evidence="4" id="KW-1185">Reference proteome</keyword>
<gene>
    <name evidence="3" type="ORF">EKH77_15055</name>
</gene>
<dbReference type="EMBL" id="CP034587">
    <property type="protein sequence ID" value="AZQ72358.1"/>
    <property type="molecule type" value="Genomic_DNA"/>
</dbReference>
<dbReference type="RefSeq" id="WP_126914883.1">
    <property type="nucleotide sequence ID" value="NZ_CP034587.1"/>
</dbReference>